<dbReference type="GO" id="GO:0005886">
    <property type="term" value="C:plasma membrane"/>
    <property type="evidence" value="ECO:0007669"/>
    <property type="project" value="UniProtKB-SubCell"/>
</dbReference>
<gene>
    <name evidence="14" type="ORF">G4223_08845</name>
</gene>
<keyword evidence="2" id="KW-1003">Cell membrane</keyword>
<comment type="subcellular location">
    <subcellularLocation>
        <location evidence="1">Cell membrane</location>
        <topology evidence="1">Multi-pass membrane protein</topology>
    </subcellularLocation>
</comment>
<dbReference type="Gene3D" id="3.30.2010.10">
    <property type="entry name" value="Metalloproteases ('zincins'), catalytic domain"/>
    <property type="match status" value="1"/>
</dbReference>
<evidence type="ECO:0000256" key="3">
    <source>
        <dbReference type="ARBA" id="ARBA00022670"/>
    </source>
</evidence>
<evidence type="ECO:0000256" key="9">
    <source>
        <dbReference type="ARBA" id="ARBA00023049"/>
    </source>
</evidence>
<feature type="domain" description="Peptidase M48" evidence="13">
    <location>
        <begin position="88"/>
        <end position="292"/>
    </location>
</feature>
<accession>A0A7C9QVD3</accession>
<dbReference type="RefSeq" id="WP_163677977.1">
    <property type="nucleotide sequence ID" value="NZ_JAAIYP010000035.1"/>
</dbReference>
<dbReference type="AlphaFoldDB" id="A0A7C9QVD3"/>
<comment type="cofactor">
    <cofactor evidence="11">
        <name>Zn(2+)</name>
        <dbReference type="ChEBI" id="CHEBI:29105"/>
    </cofactor>
    <text evidence="11">Binds 1 zinc ion per subunit.</text>
</comment>
<dbReference type="PANTHER" id="PTHR43221">
    <property type="entry name" value="PROTEASE HTPX"/>
    <property type="match status" value="1"/>
</dbReference>
<evidence type="ECO:0000256" key="1">
    <source>
        <dbReference type="ARBA" id="ARBA00004651"/>
    </source>
</evidence>
<evidence type="ECO:0000313" key="14">
    <source>
        <dbReference type="EMBL" id="NFV80216.1"/>
    </source>
</evidence>
<dbReference type="Pfam" id="PF01435">
    <property type="entry name" value="Peptidase_M48"/>
    <property type="match status" value="1"/>
</dbReference>
<keyword evidence="15" id="KW-1185">Reference proteome</keyword>
<dbReference type="InterPro" id="IPR001915">
    <property type="entry name" value="Peptidase_M48"/>
</dbReference>
<feature type="transmembrane region" description="Helical" evidence="12">
    <location>
        <begin position="175"/>
        <end position="192"/>
    </location>
</feature>
<comment type="similarity">
    <text evidence="11">Belongs to the peptidase M48 family.</text>
</comment>
<organism evidence="14 15">
    <name type="scientific">Magnetospirillum aberrantis SpK</name>
    <dbReference type="NCBI Taxonomy" id="908842"/>
    <lineage>
        <taxon>Bacteria</taxon>
        <taxon>Pseudomonadati</taxon>
        <taxon>Pseudomonadota</taxon>
        <taxon>Alphaproteobacteria</taxon>
        <taxon>Rhodospirillales</taxon>
        <taxon>Rhodospirillaceae</taxon>
        <taxon>Magnetospirillum</taxon>
    </lineage>
</organism>
<evidence type="ECO:0000256" key="2">
    <source>
        <dbReference type="ARBA" id="ARBA00022475"/>
    </source>
</evidence>
<feature type="transmembrane region" description="Helical" evidence="12">
    <location>
        <begin position="204"/>
        <end position="224"/>
    </location>
</feature>
<evidence type="ECO:0000256" key="5">
    <source>
        <dbReference type="ARBA" id="ARBA00022723"/>
    </source>
</evidence>
<proteinExistence type="inferred from homology"/>
<dbReference type="CDD" id="cd07339">
    <property type="entry name" value="M48B_HtpX_like"/>
    <property type="match status" value="1"/>
</dbReference>
<dbReference type="Proteomes" id="UP000480684">
    <property type="component" value="Unassembled WGS sequence"/>
</dbReference>
<dbReference type="GO" id="GO:0004222">
    <property type="term" value="F:metalloendopeptidase activity"/>
    <property type="evidence" value="ECO:0007669"/>
    <property type="project" value="InterPro"/>
</dbReference>
<evidence type="ECO:0000256" key="11">
    <source>
        <dbReference type="RuleBase" id="RU003983"/>
    </source>
</evidence>
<dbReference type="EMBL" id="JAAIYP010000035">
    <property type="protein sequence ID" value="NFV80216.1"/>
    <property type="molecule type" value="Genomic_DNA"/>
</dbReference>
<dbReference type="InterPro" id="IPR050083">
    <property type="entry name" value="HtpX_protease"/>
</dbReference>
<dbReference type="GO" id="GO:0006508">
    <property type="term" value="P:proteolysis"/>
    <property type="evidence" value="ECO:0007669"/>
    <property type="project" value="UniProtKB-KW"/>
</dbReference>
<evidence type="ECO:0000256" key="4">
    <source>
        <dbReference type="ARBA" id="ARBA00022692"/>
    </source>
</evidence>
<dbReference type="PANTHER" id="PTHR43221:SF1">
    <property type="entry name" value="PROTEASE HTPX"/>
    <property type="match status" value="1"/>
</dbReference>
<evidence type="ECO:0000313" key="15">
    <source>
        <dbReference type="Proteomes" id="UP000480684"/>
    </source>
</evidence>
<sequence>MFVRFHRPLAAAGVDRQILSRHRRHNHLRSALLLGGIVGWMALVGWLVAGDVGILWAAGGTAVLMLAQPVRSTTLLRALYGAVPLGPSQAPDLFAATAELARRAELPRVPQILYIPRPEMIALSTGWGSDGAVAVSDGMLRRMGARELVAVLAHEISHLRAGDLRLLRLAEAAGRLTRALAFAGVLLTAFYLPGMTDGGEDVPWLAILAVVVAPLVADLLTLTLSRTREFEADSGAAELTGDPGALISALMRLDTIQGGGWERLRRQSAPAWLRLIRTHPTTAERVARLAELAPPRPRPSLVLPDILLPSDVAGTPVVRRWWR</sequence>
<evidence type="ECO:0000256" key="12">
    <source>
        <dbReference type="SAM" id="Phobius"/>
    </source>
</evidence>
<keyword evidence="3 11" id="KW-0645">Protease</keyword>
<evidence type="ECO:0000259" key="13">
    <source>
        <dbReference type="Pfam" id="PF01435"/>
    </source>
</evidence>
<evidence type="ECO:0000256" key="6">
    <source>
        <dbReference type="ARBA" id="ARBA00022801"/>
    </source>
</evidence>
<feature type="transmembrane region" description="Helical" evidence="12">
    <location>
        <begin position="54"/>
        <end position="70"/>
    </location>
</feature>
<reference evidence="14 15" key="1">
    <citation type="submission" date="2020-02" db="EMBL/GenBank/DDBJ databases">
        <authorList>
            <person name="Dziuba M."/>
            <person name="Kuznetsov B."/>
            <person name="Mardanov A."/>
            <person name="Ravin N."/>
            <person name="Grouzdev D."/>
        </authorList>
    </citation>
    <scope>NUCLEOTIDE SEQUENCE [LARGE SCALE GENOMIC DNA]</scope>
    <source>
        <strain evidence="14 15">SpK</strain>
    </source>
</reference>
<feature type="transmembrane region" description="Helical" evidence="12">
    <location>
        <begin position="31"/>
        <end position="48"/>
    </location>
</feature>
<keyword evidence="8 12" id="KW-1133">Transmembrane helix</keyword>
<keyword evidence="5" id="KW-0479">Metal-binding</keyword>
<evidence type="ECO:0000256" key="10">
    <source>
        <dbReference type="ARBA" id="ARBA00023136"/>
    </source>
</evidence>
<keyword evidence="10 12" id="KW-0472">Membrane</keyword>
<evidence type="ECO:0000256" key="7">
    <source>
        <dbReference type="ARBA" id="ARBA00022833"/>
    </source>
</evidence>
<dbReference type="GO" id="GO:0046872">
    <property type="term" value="F:metal ion binding"/>
    <property type="evidence" value="ECO:0007669"/>
    <property type="project" value="UniProtKB-KW"/>
</dbReference>
<evidence type="ECO:0000256" key="8">
    <source>
        <dbReference type="ARBA" id="ARBA00022989"/>
    </source>
</evidence>
<comment type="caution">
    <text evidence="14">The sequence shown here is derived from an EMBL/GenBank/DDBJ whole genome shotgun (WGS) entry which is preliminary data.</text>
</comment>
<name>A0A7C9QVD3_9PROT</name>
<keyword evidence="6 11" id="KW-0378">Hydrolase</keyword>
<keyword evidence="4 12" id="KW-0812">Transmembrane</keyword>
<keyword evidence="7 11" id="KW-0862">Zinc</keyword>
<keyword evidence="9 11" id="KW-0482">Metalloprotease</keyword>
<protein>
    <submittedName>
        <fullName evidence="14">M48 family metalloprotease</fullName>
    </submittedName>
</protein>